<dbReference type="PANTHER" id="PTHR11136">
    <property type="entry name" value="FOLYLPOLYGLUTAMATE SYNTHASE-RELATED"/>
    <property type="match status" value="1"/>
</dbReference>
<protein>
    <recommendedName>
        <fullName evidence="10">Mur ligase central domain-containing protein</fullName>
    </recommendedName>
</protein>
<evidence type="ECO:0000256" key="7">
    <source>
        <dbReference type="SAM" id="MobiDB-lite"/>
    </source>
</evidence>
<evidence type="ECO:0000256" key="6">
    <source>
        <dbReference type="ARBA" id="ARBA00022842"/>
    </source>
</evidence>
<evidence type="ECO:0000256" key="5">
    <source>
        <dbReference type="ARBA" id="ARBA00022840"/>
    </source>
</evidence>
<dbReference type="GeneID" id="9617898"/>
<dbReference type="PROSITE" id="PS01012">
    <property type="entry name" value="FOLYLPOLYGLU_SYNT_2"/>
    <property type="match status" value="1"/>
</dbReference>
<dbReference type="Proteomes" id="UP000001058">
    <property type="component" value="Unassembled WGS sequence"/>
</dbReference>
<proteinExistence type="inferred from homology"/>
<dbReference type="SUPFAM" id="SSF53244">
    <property type="entry name" value="MurD-like peptide ligases, peptide-binding domain"/>
    <property type="match status" value="1"/>
</dbReference>
<dbReference type="AlphaFoldDB" id="D8TKK2"/>
<keyword evidence="9" id="KW-1185">Reference proteome</keyword>
<keyword evidence="2" id="KW-0436">Ligase</keyword>
<evidence type="ECO:0008006" key="10">
    <source>
        <dbReference type="Google" id="ProtNLM"/>
    </source>
</evidence>
<name>D8TKK2_VOLCA</name>
<sequence>MHLPRVPRSKHEEKSAACARMIRCTTCSRSCGGLRCSVQEHPRHSGTTWPSSSTSPAVNWQQPRHLLNQPHAAAVSESLEQESSGAAGAAAANLLDSLVNYERSGIPPAAGTAGSSRFDLGRMHRLLAALGNPHMGLKAVHVAGSKGKGSTVTLLAHILAAAGYRTGVYTSPHLLALEERIAVAHPGAVSRRPRPLPPDDLAFLIDRHGGAIRSTVAAEGGALSHFEVLTALAFRYFADCSVDVAVLETGLGGATDATNVVPGANLQAAVITALGMEHVEALGGSLRSIAAAKAGILRPGRPLVLGRQLYAEAEEVVLTEAEAKACSPVVRAQSLVSVRSHGIEIQLDRCGQIARERLSLELLSEPDLYGTSFGTMTNRSSGGSSRYLEATVGLVGAHQHDNVATAVAAVRVLQREGGWRLDDEAVVEGLREAQLPGRFQVVKLPGPEGPYVVLDGAHTAESAAALTASLRAAFPGPTTPLQTQPAGSGTDIGPVGHPVALVLAMADDKDHRGTVTALRAVQPRVAVFTSVPIAGSYHRAAAPGTLAGHWQAAAILAASAPSPASPSSSDVSPTTPQHRQYRPFRCRELVQASLAAAFDKARQELRGVRASLGLAPGVGSPGVILVTGSLHAVAAAYKIPELQPLLQMGP</sequence>
<gene>
    <name evidence="8" type="ORF">VOLCADRAFT_116089</name>
</gene>
<dbReference type="KEGG" id="vcn:VOLCADRAFT_116089"/>
<dbReference type="NCBIfam" id="TIGR01499">
    <property type="entry name" value="folC"/>
    <property type="match status" value="1"/>
</dbReference>
<evidence type="ECO:0000313" key="8">
    <source>
        <dbReference type="EMBL" id="EFJ52076.1"/>
    </source>
</evidence>
<keyword evidence="5" id="KW-0067">ATP-binding</keyword>
<feature type="compositionally biased region" description="Low complexity" evidence="7">
    <location>
        <begin position="45"/>
        <end position="56"/>
    </location>
</feature>
<accession>D8TKK2</accession>
<dbReference type="STRING" id="3068.D8TKK2"/>
<comment type="similarity">
    <text evidence="1">Belongs to the folylpolyglutamate synthase family.</text>
</comment>
<dbReference type="InterPro" id="IPR001645">
    <property type="entry name" value="Folylpolyglutamate_synth"/>
</dbReference>
<dbReference type="InterPro" id="IPR018109">
    <property type="entry name" value="Folylpolyglutamate_synth_CS"/>
</dbReference>
<keyword evidence="4" id="KW-0547">Nucleotide-binding</keyword>
<keyword evidence="6" id="KW-0460">Magnesium</keyword>
<dbReference type="EMBL" id="GL378325">
    <property type="protein sequence ID" value="EFJ52076.1"/>
    <property type="molecule type" value="Genomic_DNA"/>
</dbReference>
<dbReference type="FunCoup" id="D8TKK2">
    <property type="interactions" value="345"/>
</dbReference>
<dbReference type="SUPFAM" id="SSF53623">
    <property type="entry name" value="MurD-like peptide ligases, catalytic domain"/>
    <property type="match status" value="1"/>
</dbReference>
<evidence type="ECO:0000313" key="9">
    <source>
        <dbReference type="Proteomes" id="UP000001058"/>
    </source>
</evidence>
<evidence type="ECO:0000256" key="4">
    <source>
        <dbReference type="ARBA" id="ARBA00022741"/>
    </source>
</evidence>
<evidence type="ECO:0000256" key="3">
    <source>
        <dbReference type="ARBA" id="ARBA00022723"/>
    </source>
</evidence>
<dbReference type="Gene3D" id="3.90.190.20">
    <property type="entry name" value="Mur ligase, C-terminal domain"/>
    <property type="match status" value="1"/>
</dbReference>
<evidence type="ECO:0000256" key="1">
    <source>
        <dbReference type="ARBA" id="ARBA00008276"/>
    </source>
</evidence>
<dbReference type="eggNOG" id="KOG2525">
    <property type="taxonomic scope" value="Eukaryota"/>
</dbReference>
<keyword evidence="3" id="KW-0479">Metal-binding</keyword>
<dbReference type="OrthoDB" id="5212574at2759"/>
<dbReference type="GO" id="GO:0005737">
    <property type="term" value="C:cytoplasm"/>
    <property type="evidence" value="ECO:0007669"/>
    <property type="project" value="TreeGrafter"/>
</dbReference>
<dbReference type="PANTHER" id="PTHR11136:SF0">
    <property type="entry name" value="DIHYDROFOLATE SYNTHETASE-RELATED"/>
    <property type="match status" value="1"/>
</dbReference>
<dbReference type="RefSeq" id="XP_002946850.1">
    <property type="nucleotide sequence ID" value="XM_002946804.1"/>
</dbReference>
<dbReference type="GO" id="GO:0008841">
    <property type="term" value="F:dihydrofolate synthase activity"/>
    <property type="evidence" value="ECO:0007669"/>
    <property type="project" value="TreeGrafter"/>
</dbReference>
<dbReference type="InterPro" id="IPR036615">
    <property type="entry name" value="Mur_ligase_C_dom_sf"/>
</dbReference>
<dbReference type="GO" id="GO:0046872">
    <property type="term" value="F:metal ion binding"/>
    <property type="evidence" value="ECO:0007669"/>
    <property type="project" value="UniProtKB-KW"/>
</dbReference>
<dbReference type="GO" id="GO:0005524">
    <property type="term" value="F:ATP binding"/>
    <property type="evidence" value="ECO:0007669"/>
    <property type="project" value="UniProtKB-KW"/>
</dbReference>
<dbReference type="GO" id="GO:0004326">
    <property type="term" value="F:tetrahydrofolylpolyglutamate synthase activity"/>
    <property type="evidence" value="ECO:0007669"/>
    <property type="project" value="InterPro"/>
</dbReference>
<dbReference type="Gene3D" id="3.40.1190.10">
    <property type="entry name" value="Mur-like, catalytic domain"/>
    <property type="match status" value="1"/>
</dbReference>
<dbReference type="InParanoid" id="D8TKK2"/>
<organism evidence="9">
    <name type="scientific">Volvox carteri f. nagariensis</name>
    <dbReference type="NCBI Taxonomy" id="3068"/>
    <lineage>
        <taxon>Eukaryota</taxon>
        <taxon>Viridiplantae</taxon>
        <taxon>Chlorophyta</taxon>
        <taxon>core chlorophytes</taxon>
        <taxon>Chlorophyceae</taxon>
        <taxon>CS clade</taxon>
        <taxon>Chlamydomonadales</taxon>
        <taxon>Volvocaceae</taxon>
        <taxon>Volvox</taxon>
    </lineage>
</organism>
<evidence type="ECO:0000256" key="2">
    <source>
        <dbReference type="ARBA" id="ARBA00022598"/>
    </source>
</evidence>
<dbReference type="InterPro" id="IPR036565">
    <property type="entry name" value="Mur-like_cat_sf"/>
</dbReference>
<reference evidence="8 9" key="1">
    <citation type="journal article" date="2010" name="Science">
        <title>Genomic analysis of organismal complexity in the multicellular green alga Volvox carteri.</title>
        <authorList>
            <person name="Prochnik S.E."/>
            <person name="Umen J."/>
            <person name="Nedelcu A.M."/>
            <person name="Hallmann A."/>
            <person name="Miller S.M."/>
            <person name="Nishii I."/>
            <person name="Ferris P."/>
            <person name="Kuo A."/>
            <person name="Mitros T."/>
            <person name="Fritz-Laylin L.K."/>
            <person name="Hellsten U."/>
            <person name="Chapman J."/>
            <person name="Simakov O."/>
            <person name="Rensing S.A."/>
            <person name="Terry A."/>
            <person name="Pangilinan J."/>
            <person name="Kapitonov V."/>
            <person name="Jurka J."/>
            <person name="Salamov A."/>
            <person name="Shapiro H."/>
            <person name="Schmutz J."/>
            <person name="Grimwood J."/>
            <person name="Lindquist E."/>
            <person name="Lucas S."/>
            <person name="Grigoriev I.V."/>
            <person name="Schmitt R."/>
            <person name="Kirk D."/>
            <person name="Rokhsar D.S."/>
        </authorList>
    </citation>
    <scope>NUCLEOTIDE SEQUENCE [LARGE SCALE GENOMIC DNA]</scope>
    <source>
        <strain evidence="9">f. Nagariensis / Eve</strain>
    </source>
</reference>
<feature type="region of interest" description="Disordered" evidence="7">
    <location>
        <begin position="40"/>
        <end position="59"/>
    </location>
</feature>